<dbReference type="EMBL" id="ABCB02000018">
    <property type="protein sequence ID" value="EDO61432.1"/>
    <property type="molecule type" value="Genomic_DNA"/>
</dbReference>
<evidence type="ECO:0000313" key="1">
    <source>
        <dbReference type="EMBL" id="EDO61432.1"/>
    </source>
</evidence>
<accession>A7VTD5</accession>
<comment type="caution">
    <text evidence="1">The sequence shown here is derived from an EMBL/GenBank/DDBJ whole genome shotgun (WGS) entry which is preliminary data.</text>
</comment>
<sequence length="118" mass="13898">MYLFIYANRKLQLNAGYLKELYLDSKLKENGLYPEINFYRKLKGGQAFERRNDSGVYRSGGMERRIHSGIYWRAAPKSEAEERFKEEKEPVCSRSLSANSLRPLRALVVRNERRFATE</sequence>
<reference evidence="1 2" key="1">
    <citation type="submission" date="2007-08" db="EMBL/GenBank/DDBJ databases">
        <title>Draft genome sequence of Clostridium leptum (DSM 753).</title>
        <authorList>
            <person name="Sudarsanam P."/>
            <person name="Ley R."/>
            <person name="Guruge J."/>
            <person name="Turnbaugh P.J."/>
            <person name="Mahowald M."/>
            <person name="Liep D."/>
            <person name="Gordon J."/>
        </authorList>
    </citation>
    <scope>NUCLEOTIDE SEQUENCE [LARGE SCALE GENOMIC DNA]</scope>
    <source>
        <strain evidence="1 2">DSM 753</strain>
    </source>
</reference>
<dbReference type="Proteomes" id="UP000003490">
    <property type="component" value="Unassembled WGS sequence"/>
</dbReference>
<dbReference type="AlphaFoldDB" id="A7VTD5"/>
<dbReference type="HOGENOM" id="CLU_2069013_0_0_9"/>
<organism evidence="1 2">
    <name type="scientific">[Clostridium] leptum DSM 753</name>
    <dbReference type="NCBI Taxonomy" id="428125"/>
    <lineage>
        <taxon>Bacteria</taxon>
        <taxon>Bacillati</taxon>
        <taxon>Bacillota</taxon>
        <taxon>Clostridia</taxon>
        <taxon>Eubacteriales</taxon>
        <taxon>Oscillospiraceae</taxon>
        <taxon>Oscillospiraceae incertae sedis</taxon>
    </lineage>
</organism>
<name>A7VTD5_9FIRM</name>
<proteinExistence type="predicted"/>
<protein>
    <submittedName>
        <fullName evidence="1">Uncharacterized protein</fullName>
    </submittedName>
</protein>
<reference evidence="1 2" key="2">
    <citation type="submission" date="2007-08" db="EMBL/GenBank/DDBJ databases">
        <authorList>
            <person name="Fulton L."/>
            <person name="Clifton S."/>
            <person name="Fulton B."/>
            <person name="Xu J."/>
            <person name="Minx P."/>
            <person name="Pepin K.H."/>
            <person name="Johnson M."/>
            <person name="Thiruvilangam P."/>
            <person name="Bhonagiri V."/>
            <person name="Nash W.E."/>
            <person name="Wang C."/>
            <person name="Mardis E.R."/>
            <person name="Wilson R.K."/>
        </authorList>
    </citation>
    <scope>NUCLEOTIDE SEQUENCE [LARGE SCALE GENOMIC DNA]</scope>
    <source>
        <strain evidence="1 2">DSM 753</strain>
    </source>
</reference>
<evidence type="ECO:0000313" key="2">
    <source>
        <dbReference type="Proteomes" id="UP000003490"/>
    </source>
</evidence>
<gene>
    <name evidence="1" type="ORF">CLOLEP_01828</name>
</gene>